<name>A0A9P8WIB3_9HYPO</name>
<reference evidence="3 4" key="1">
    <citation type="journal article" date="2021" name="Nat. Commun.">
        <title>Genetic determinants of endophytism in the Arabidopsis root mycobiome.</title>
        <authorList>
            <person name="Mesny F."/>
            <person name="Miyauchi S."/>
            <person name="Thiergart T."/>
            <person name="Pickel B."/>
            <person name="Atanasova L."/>
            <person name="Karlsson M."/>
            <person name="Huettel B."/>
            <person name="Barry K.W."/>
            <person name="Haridas S."/>
            <person name="Chen C."/>
            <person name="Bauer D."/>
            <person name="Andreopoulos W."/>
            <person name="Pangilinan J."/>
            <person name="LaButti K."/>
            <person name="Riley R."/>
            <person name="Lipzen A."/>
            <person name="Clum A."/>
            <person name="Drula E."/>
            <person name="Henrissat B."/>
            <person name="Kohler A."/>
            <person name="Grigoriev I.V."/>
            <person name="Martin F.M."/>
            <person name="Hacquard S."/>
        </authorList>
    </citation>
    <scope>NUCLEOTIDE SEQUENCE [LARGE SCALE GENOMIC DNA]</scope>
    <source>
        <strain evidence="3 4">MPI-CAGE-CH-0241</strain>
    </source>
</reference>
<keyword evidence="2" id="KW-0732">Signal</keyword>
<evidence type="ECO:0000256" key="2">
    <source>
        <dbReference type="SAM" id="SignalP"/>
    </source>
</evidence>
<feature type="chain" id="PRO_5040513869" evidence="2">
    <location>
        <begin position="18"/>
        <end position="324"/>
    </location>
</feature>
<feature type="signal peptide" evidence="2">
    <location>
        <begin position="1"/>
        <end position="17"/>
    </location>
</feature>
<dbReference type="EMBL" id="JAGPYM010000001">
    <property type="protein sequence ID" value="KAH6899847.1"/>
    <property type="molecule type" value="Genomic_DNA"/>
</dbReference>
<feature type="compositionally biased region" description="Polar residues" evidence="1">
    <location>
        <begin position="133"/>
        <end position="143"/>
    </location>
</feature>
<feature type="region of interest" description="Disordered" evidence="1">
    <location>
        <begin position="213"/>
        <end position="298"/>
    </location>
</feature>
<accession>A0A9P8WIB3</accession>
<evidence type="ECO:0000313" key="3">
    <source>
        <dbReference type="EMBL" id="KAH6899847.1"/>
    </source>
</evidence>
<organism evidence="3 4">
    <name type="scientific">Thelonectria olida</name>
    <dbReference type="NCBI Taxonomy" id="1576542"/>
    <lineage>
        <taxon>Eukaryota</taxon>
        <taxon>Fungi</taxon>
        <taxon>Dikarya</taxon>
        <taxon>Ascomycota</taxon>
        <taxon>Pezizomycotina</taxon>
        <taxon>Sordariomycetes</taxon>
        <taxon>Hypocreomycetidae</taxon>
        <taxon>Hypocreales</taxon>
        <taxon>Nectriaceae</taxon>
        <taxon>Thelonectria</taxon>
    </lineage>
</organism>
<dbReference type="Proteomes" id="UP000777438">
    <property type="component" value="Unassembled WGS sequence"/>
</dbReference>
<feature type="region of interest" description="Disordered" evidence="1">
    <location>
        <begin position="124"/>
        <end position="177"/>
    </location>
</feature>
<proteinExistence type="predicted"/>
<dbReference type="AlphaFoldDB" id="A0A9P8WIB3"/>
<feature type="compositionally biased region" description="Polar residues" evidence="1">
    <location>
        <begin position="213"/>
        <end position="227"/>
    </location>
</feature>
<evidence type="ECO:0000256" key="1">
    <source>
        <dbReference type="SAM" id="MobiDB-lite"/>
    </source>
</evidence>
<keyword evidence="4" id="KW-1185">Reference proteome</keyword>
<protein>
    <submittedName>
        <fullName evidence="3">Uncharacterized protein</fullName>
    </submittedName>
</protein>
<feature type="compositionally biased region" description="Polar residues" evidence="1">
    <location>
        <begin position="256"/>
        <end position="296"/>
    </location>
</feature>
<evidence type="ECO:0000313" key="4">
    <source>
        <dbReference type="Proteomes" id="UP000777438"/>
    </source>
</evidence>
<gene>
    <name evidence="3" type="ORF">B0T10DRAFT_554410</name>
</gene>
<comment type="caution">
    <text evidence="3">The sequence shown here is derived from an EMBL/GenBank/DDBJ whole genome shotgun (WGS) entry which is preliminary data.</text>
</comment>
<dbReference type="OrthoDB" id="5426294at2759"/>
<sequence>MRTTGLLVVAAAAAAHAGYTEKDGKYMCEEPNASYCLGGDIILRCDAYGVGTPGRCSDNLSGYPPAGGVASCYEKAGTHSEAACEKNCVVYYPGAPYTLPAELCHPSQTSSAVNTFTTVYTHPVPETTVKPYHNTTSPGNPGESSKPGEPSKPTKPGHPGYPSNSTQPAQPGHPTATGYTTKCVTIVYPNPTNTAESKTRTITYTSAVYAPGTETSAPQYPPNTSIYLPTPSGSPPPPPHNSTGPGGYGGMGIYIEQTNQGEQGSSNGENAQQGENGESPSGSETKVPVSPTSTTEPEAVTGAAAMNTVSCLLALVAVVAAYLI</sequence>